<feature type="domain" description="TonB C-terminal" evidence="1">
    <location>
        <begin position="42"/>
        <end position="138"/>
    </location>
</feature>
<dbReference type="Proteomes" id="UP000471381">
    <property type="component" value="Unassembled WGS sequence"/>
</dbReference>
<dbReference type="Gene3D" id="3.30.2420.10">
    <property type="entry name" value="TonB"/>
    <property type="match status" value="1"/>
</dbReference>
<organism evidence="2 3">
    <name type="scientific">Alteromonas genovensis</name>
    <dbReference type="NCBI Taxonomy" id="471225"/>
    <lineage>
        <taxon>Bacteria</taxon>
        <taxon>Pseudomonadati</taxon>
        <taxon>Pseudomonadota</taxon>
        <taxon>Gammaproteobacteria</taxon>
        <taxon>Alteromonadales</taxon>
        <taxon>Alteromonadaceae</taxon>
        <taxon>Alteromonas/Salinimonas group</taxon>
        <taxon>Alteromonas</taxon>
    </lineage>
</organism>
<dbReference type="InterPro" id="IPR037682">
    <property type="entry name" value="TonB_C"/>
</dbReference>
<gene>
    <name evidence="2" type="ORF">GTQ48_10675</name>
</gene>
<protein>
    <recommendedName>
        <fullName evidence="1">TonB C-terminal domain-containing protein</fullName>
    </recommendedName>
</protein>
<comment type="caution">
    <text evidence="2">The sequence shown here is derived from an EMBL/GenBank/DDBJ whole genome shotgun (WGS) entry which is preliminary data.</text>
</comment>
<accession>A0A6N9TFS1</accession>
<dbReference type="Pfam" id="PF03544">
    <property type="entry name" value="TonB_C"/>
    <property type="match status" value="1"/>
</dbReference>
<keyword evidence="3" id="KW-1185">Reference proteome</keyword>
<evidence type="ECO:0000313" key="2">
    <source>
        <dbReference type="EMBL" id="NDW15981.1"/>
    </source>
</evidence>
<name>A0A6N9TFS1_9ALTE</name>
<dbReference type="RefSeq" id="WP_163106690.1">
    <property type="nucleotide sequence ID" value="NZ_JAAAWO010000007.1"/>
</dbReference>
<dbReference type="AlphaFoldDB" id="A0A6N9TFS1"/>
<dbReference type="EMBL" id="JAAAWO010000007">
    <property type="protein sequence ID" value="NDW15981.1"/>
    <property type="molecule type" value="Genomic_DNA"/>
</dbReference>
<dbReference type="SUPFAM" id="SSF74653">
    <property type="entry name" value="TolA/TonB C-terminal domain"/>
    <property type="match status" value="1"/>
</dbReference>
<proteinExistence type="predicted"/>
<sequence>MKKTLLFTITTLLLGCSSTEPNSTETNIVKLDPIDLTKSDESVKEYWVLSEKSYPSYPIAAAKRKMNGCAKIQFIINSEGEPEDLKTINFLPDNTFVAETKKAISGHRWVPSETNKTLQPVLITQSWDYALDDVPGRLDCDSQ</sequence>
<dbReference type="PROSITE" id="PS52015">
    <property type="entry name" value="TONB_CTD"/>
    <property type="match status" value="1"/>
</dbReference>
<dbReference type="GO" id="GO:0055085">
    <property type="term" value="P:transmembrane transport"/>
    <property type="evidence" value="ECO:0007669"/>
    <property type="project" value="InterPro"/>
</dbReference>
<evidence type="ECO:0000313" key="3">
    <source>
        <dbReference type="Proteomes" id="UP000471381"/>
    </source>
</evidence>
<reference evidence="2 3" key="1">
    <citation type="submission" date="2020-01" db="EMBL/GenBank/DDBJ databases">
        <title>Genomes of bacteria type strains.</title>
        <authorList>
            <person name="Chen J."/>
            <person name="Zhu S."/>
            <person name="Yang J."/>
        </authorList>
    </citation>
    <scope>NUCLEOTIDE SEQUENCE [LARGE SCALE GENOMIC DNA]</scope>
    <source>
        <strain evidence="2 3">LMG 24078</strain>
    </source>
</reference>
<evidence type="ECO:0000259" key="1">
    <source>
        <dbReference type="PROSITE" id="PS52015"/>
    </source>
</evidence>
<dbReference type="PROSITE" id="PS51257">
    <property type="entry name" value="PROKAR_LIPOPROTEIN"/>
    <property type="match status" value="1"/>
</dbReference>